<dbReference type="GO" id="GO:0006351">
    <property type="term" value="P:DNA-templated transcription"/>
    <property type="evidence" value="ECO:0007669"/>
    <property type="project" value="TreeGrafter"/>
</dbReference>
<dbReference type="GO" id="GO:0003700">
    <property type="term" value="F:DNA-binding transcription factor activity"/>
    <property type="evidence" value="ECO:0007669"/>
    <property type="project" value="InterPro"/>
</dbReference>
<keyword evidence="7" id="KW-1185">Reference proteome</keyword>
<evidence type="ECO:0000313" key="7">
    <source>
        <dbReference type="Proteomes" id="UP000649829"/>
    </source>
</evidence>
<dbReference type="SUPFAM" id="SSF53850">
    <property type="entry name" value="Periplasmic binding protein-like II"/>
    <property type="match status" value="1"/>
</dbReference>
<keyword evidence="2" id="KW-0805">Transcription regulation</keyword>
<dbReference type="InterPro" id="IPR005119">
    <property type="entry name" value="LysR_subst-bd"/>
</dbReference>
<comment type="caution">
    <text evidence="6">The sequence shown here is derived from an EMBL/GenBank/DDBJ whole genome shotgun (WGS) entry which is preliminary data.</text>
</comment>
<dbReference type="PANTHER" id="PTHR30537:SF3">
    <property type="entry name" value="TRANSCRIPTIONAL REGULATORY PROTEIN"/>
    <property type="match status" value="1"/>
</dbReference>
<organism evidence="6 7">
    <name type="scientific">Pseudooceanicola nanhaiensis</name>
    <dbReference type="NCBI Taxonomy" id="375761"/>
    <lineage>
        <taxon>Bacteria</taxon>
        <taxon>Pseudomonadati</taxon>
        <taxon>Pseudomonadota</taxon>
        <taxon>Alphaproteobacteria</taxon>
        <taxon>Rhodobacterales</taxon>
        <taxon>Paracoccaceae</taxon>
        <taxon>Pseudooceanicola</taxon>
    </lineage>
</organism>
<dbReference type="RefSeq" id="WP_028287193.1">
    <property type="nucleotide sequence ID" value="NZ_BMLF01000002.1"/>
</dbReference>
<dbReference type="Gene3D" id="3.40.190.290">
    <property type="match status" value="1"/>
</dbReference>
<dbReference type="PROSITE" id="PS50931">
    <property type="entry name" value="HTH_LYSR"/>
    <property type="match status" value="1"/>
</dbReference>
<dbReference type="Pfam" id="PF00126">
    <property type="entry name" value="HTH_1"/>
    <property type="match status" value="1"/>
</dbReference>
<gene>
    <name evidence="6" type="ORF">GCM10011534_30090</name>
</gene>
<dbReference type="PRINTS" id="PR00039">
    <property type="entry name" value="HTHLYSR"/>
</dbReference>
<protein>
    <submittedName>
        <fullName evidence="6">LysR family transcriptional regulator</fullName>
    </submittedName>
</protein>
<evidence type="ECO:0000313" key="6">
    <source>
        <dbReference type="EMBL" id="GGM06325.1"/>
    </source>
</evidence>
<dbReference type="PANTHER" id="PTHR30537">
    <property type="entry name" value="HTH-TYPE TRANSCRIPTIONAL REGULATOR"/>
    <property type="match status" value="1"/>
</dbReference>
<dbReference type="InterPro" id="IPR036390">
    <property type="entry name" value="WH_DNA-bd_sf"/>
</dbReference>
<dbReference type="InterPro" id="IPR036388">
    <property type="entry name" value="WH-like_DNA-bd_sf"/>
</dbReference>
<name>A0A917T0R3_9RHOB</name>
<keyword evidence="4" id="KW-0804">Transcription</keyword>
<dbReference type="AlphaFoldDB" id="A0A917T0R3"/>
<reference evidence="6" key="1">
    <citation type="journal article" date="2014" name="Int. J. Syst. Evol. Microbiol.">
        <title>Complete genome sequence of Corynebacterium casei LMG S-19264T (=DSM 44701T), isolated from a smear-ripened cheese.</title>
        <authorList>
            <consortium name="US DOE Joint Genome Institute (JGI-PGF)"/>
            <person name="Walter F."/>
            <person name="Albersmeier A."/>
            <person name="Kalinowski J."/>
            <person name="Ruckert C."/>
        </authorList>
    </citation>
    <scope>NUCLEOTIDE SEQUENCE</scope>
    <source>
        <strain evidence="6">CGMCC 1.6293</strain>
    </source>
</reference>
<reference evidence="6" key="2">
    <citation type="submission" date="2020-09" db="EMBL/GenBank/DDBJ databases">
        <authorList>
            <person name="Sun Q."/>
            <person name="Zhou Y."/>
        </authorList>
    </citation>
    <scope>NUCLEOTIDE SEQUENCE</scope>
    <source>
        <strain evidence="6">CGMCC 1.6293</strain>
    </source>
</reference>
<accession>A0A917T0R3</accession>
<dbReference type="Gene3D" id="1.10.10.10">
    <property type="entry name" value="Winged helix-like DNA-binding domain superfamily/Winged helix DNA-binding domain"/>
    <property type="match status" value="1"/>
</dbReference>
<dbReference type="InterPro" id="IPR058163">
    <property type="entry name" value="LysR-type_TF_proteobact-type"/>
</dbReference>
<evidence type="ECO:0000259" key="5">
    <source>
        <dbReference type="PROSITE" id="PS50931"/>
    </source>
</evidence>
<proteinExistence type="inferred from homology"/>
<comment type="similarity">
    <text evidence="1">Belongs to the LysR transcriptional regulatory family.</text>
</comment>
<dbReference type="SUPFAM" id="SSF46785">
    <property type="entry name" value="Winged helix' DNA-binding domain"/>
    <property type="match status" value="1"/>
</dbReference>
<dbReference type="Pfam" id="PF03466">
    <property type="entry name" value="LysR_substrate"/>
    <property type="match status" value="1"/>
</dbReference>
<evidence type="ECO:0000256" key="4">
    <source>
        <dbReference type="ARBA" id="ARBA00023163"/>
    </source>
</evidence>
<evidence type="ECO:0000256" key="1">
    <source>
        <dbReference type="ARBA" id="ARBA00009437"/>
    </source>
</evidence>
<sequence length="300" mass="32903">MDNAFAQLDWSLVQAFLAVAREGSLSGGARALGISQPTLGRHIARLEAETGLSLFARQPRGLDLTEAGRALRPPAERMAAAMAEMALAAAGRDEALTGTVRITASEVVAHHILPRIVAELLAEAPGISVEIDASNASGNLLFREADIAVRMFRPEQLDLVTRRLGEIEIGCFAATAYLDRRGRPRTGADLAGHDLIGFDRSELMLRAMRGLGWPLTREDFRLRTDDQVAYWEYLRAGCGIGFFQAHVARATDCIEELLPELTVPGLPVWIAAHEKVRRIPRVDLVWRLLERGLKPFLTPA</sequence>
<dbReference type="GO" id="GO:0043565">
    <property type="term" value="F:sequence-specific DNA binding"/>
    <property type="evidence" value="ECO:0007669"/>
    <property type="project" value="TreeGrafter"/>
</dbReference>
<dbReference type="EMBL" id="BMLF01000002">
    <property type="protein sequence ID" value="GGM06325.1"/>
    <property type="molecule type" value="Genomic_DNA"/>
</dbReference>
<evidence type="ECO:0000256" key="2">
    <source>
        <dbReference type="ARBA" id="ARBA00023015"/>
    </source>
</evidence>
<dbReference type="InterPro" id="IPR000847">
    <property type="entry name" value="LysR_HTH_N"/>
</dbReference>
<dbReference type="Proteomes" id="UP000649829">
    <property type="component" value="Unassembled WGS sequence"/>
</dbReference>
<feature type="domain" description="HTH lysR-type" evidence="5">
    <location>
        <begin position="8"/>
        <end position="65"/>
    </location>
</feature>
<keyword evidence="3" id="KW-0238">DNA-binding</keyword>
<evidence type="ECO:0000256" key="3">
    <source>
        <dbReference type="ARBA" id="ARBA00023125"/>
    </source>
</evidence>